<protein>
    <submittedName>
        <fullName evidence="4">FAD-binding dehydrogenase</fullName>
    </submittedName>
</protein>
<dbReference type="EMBL" id="JAYJJR010000001">
    <property type="protein sequence ID" value="MEB3019461.1"/>
    <property type="molecule type" value="Genomic_DNA"/>
</dbReference>
<keyword evidence="2" id="KW-0560">Oxidoreductase</keyword>
<evidence type="ECO:0000256" key="1">
    <source>
        <dbReference type="ARBA" id="ARBA00022630"/>
    </source>
</evidence>
<dbReference type="NCBIfam" id="NF009472">
    <property type="entry name" value="PRK12834.1"/>
    <property type="match status" value="1"/>
</dbReference>
<sequence>MSGKADADAIIVGAGLAGLVAACELSERGRRVLIVDQENSANLGGQAFWSFGGLFFVDSPEQRRLGVRDSHELALQDWLGNAGFDRPEDHWPRQWAHAYVDFAAGEKRSWLRARGLKVFPLVGWAERGGYGALGPGNSVPRFHITWGTGPALVEIFASRLRDHPKVRFAHRHRVDELIVEDGRVAGVRGSVLEPSSAPRGVASSRDTLGEFEFRASAVLVTSGGIGGNLDLVRQNWPERMGRVPAQLLAGVPAHVDGRMIGITEAAGGRVINRDRMWHYTEGITNHDPIWPGHGIRIIPGPSPLWLDAAGVRLPGPLYPGFDTLGTLEHIARSGQDYTWFVLNAKIIEKEFALSGQEQNPDLTGRSLRQLVASRARSGPPPPVQAFVDRGVDFVHADSLRDLVAAMNDLPDVVPLDYATVEAEVTARDREVANRFSKDGQVTAIRGARTYLGDRLGRVVAPHRLTDPAAGPLIAVKLHILTRKTLGGLETDLGARVLGGDGKPIGGLYAAGEVAGFGGGGVHGYRALEGTFLGGCIFSGRAAGRAAAGDIA</sequence>
<dbReference type="InterPro" id="IPR036188">
    <property type="entry name" value="FAD/NAD-bd_sf"/>
</dbReference>
<dbReference type="InterPro" id="IPR014614">
    <property type="entry name" value="KsdD_DH"/>
</dbReference>
<feature type="domain" description="FAD-dependent oxidoreductase 2 FAD-binding" evidence="3">
    <location>
        <begin position="8"/>
        <end position="532"/>
    </location>
</feature>
<dbReference type="PROSITE" id="PS51257">
    <property type="entry name" value="PROKAR_LIPOPROTEIN"/>
    <property type="match status" value="1"/>
</dbReference>
<accession>A0ABU5XAX9</accession>
<evidence type="ECO:0000313" key="5">
    <source>
        <dbReference type="Proteomes" id="UP001299596"/>
    </source>
</evidence>
<dbReference type="Gene3D" id="3.90.700.10">
    <property type="entry name" value="Succinate dehydrogenase/fumarate reductase flavoprotein, catalytic domain"/>
    <property type="match status" value="1"/>
</dbReference>
<dbReference type="PANTHER" id="PTHR43260:SF1">
    <property type="entry name" value="KSDD-LIKE STEROID DEHYDROGENASE RV0785"/>
    <property type="match status" value="1"/>
</dbReference>
<evidence type="ECO:0000259" key="3">
    <source>
        <dbReference type="Pfam" id="PF00890"/>
    </source>
</evidence>
<proteinExistence type="predicted"/>
<dbReference type="Pfam" id="PF00890">
    <property type="entry name" value="FAD_binding_2"/>
    <property type="match status" value="1"/>
</dbReference>
<evidence type="ECO:0000313" key="4">
    <source>
        <dbReference type="EMBL" id="MEB3019461.1"/>
    </source>
</evidence>
<dbReference type="PIRSF" id="PIRSF036654">
    <property type="entry name" value="UCP036654"/>
    <property type="match status" value="1"/>
</dbReference>
<evidence type="ECO:0000256" key="2">
    <source>
        <dbReference type="ARBA" id="ARBA00023002"/>
    </source>
</evidence>
<gene>
    <name evidence="4" type="ORF">K6T79_00205</name>
</gene>
<dbReference type="PANTHER" id="PTHR43260">
    <property type="entry name" value="3-KETOSTEROID-DELTA-1-DEHYDROGENASE"/>
    <property type="match status" value="1"/>
</dbReference>
<dbReference type="InterPro" id="IPR027477">
    <property type="entry name" value="Succ_DH/fumarate_Rdtase_cat_sf"/>
</dbReference>
<comment type="caution">
    <text evidence="4">The sequence shown here is derived from an EMBL/GenBank/DDBJ whole genome shotgun (WGS) entry which is preliminary data.</text>
</comment>
<organism evidence="4 5">
    <name type="scientific">[Mycobacterium] crassicus</name>
    <dbReference type="NCBI Taxonomy" id="2872309"/>
    <lineage>
        <taxon>Bacteria</taxon>
        <taxon>Bacillati</taxon>
        <taxon>Actinomycetota</taxon>
        <taxon>Actinomycetes</taxon>
        <taxon>Mycobacteriales</taxon>
        <taxon>Mycobacteriaceae</taxon>
        <taxon>Mycolicibacter</taxon>
    </lineage>
</organism>
<keyword evidence="5" id="KW-1185">Reference proteome</keyword>
<dbReference type="InterPro" id="IPR003953">
    <property type="entry name" value="FAD-dep_OxRdtase_2_FAD-bd"/>
</dbReference>
<keyword evidence="1" id="KW-0285">Flavoprotein</keyword>
<dbReference type="SUPFAM" id="SSF51905">
    <property type="entry name" value="FAD/NAD(P)-binding domain"/>
    <property type="match status" value="1"/>
</dbReference>
<dbReference type="Gene3D" id="3.50.50.60">
    <property type="entry name" value="FAD/NAD(P)-binding domain"/>
    <property type="match status" value="1"/>
</dbReference>
<reference evidence="4 5" key="1">
    <citation type="submission" date="2023-12" db="EMBL/GenBank/DDBJ databases">
        <title>Description of new species of Mycobacterium terrae complex isolated from sewage at the Sao Paulo Zoological Park Foundation in Brazil.</title>
        <authorList>
            <person name="Romagnoli C.L."/>
            <person name="Conceicao E.C."/>
            <person name="Machado E."/>
            <person name="Barreto L.B.P.F."/>
            <person name="Sharma A."/>
            <person name="Silva N.M."/>
            <person name="Marques L.E."/>
            <person name="Juliana M.A."/>
            <person name="Lourenco M.C.S."/>
            <person name="Digiampietri L.A."/>
            <person name="Suffys P.N."/>
            <person name="Viana-Niero C."/>
        </authorList>
    </citation>
    <scope>NUCLEOTIDE SEQUENCE [LARGE SCALE GENOMIC DNA]</scope>
    <source>
        <strain evidence="4 5">MYC098</strain>
    </source>
</reference>
<dbReference type="Proteomes" id="UP001299596">
    <property type="component" value="Unassembled WGS sequence"/>
</dbReference>
<name>A0ABU5XAX9_9MYCO</name>